<dbReference type="AlphaFoldDB" id="A0A0Q9Y753"/>
<dbReference type="InterPro" id="IPR024255">
    <property type="entry name" value="GerPB"/>
</dbReference>
<dbReference type="EMBL" id="LGPB01000036">
    <property type="protein sequence ID" value="KRG16710.1"/>
    <property type="molecule type" value="Genomic_DNA"/>
</dbReference>
<organism evidence="1 3">
    <name type="scientific">Lederbergia galactosidilytica</name>
    <dbReference type="NCBI Taxonomy" id="217031"/>
    <lineage>
        <taxon>Bacteria</taxon>
        <taxon>Bacillati</taxon>
        <taxon>Bacillota</taxon>
        <taxon>Bacilli</taxon>
        <taxon>Bacillales</taxon>
        <taxon>Bacillaceae</taxon>
        <taxon>Lederbergia</taxon>
    </lineage>
</organism>
<dbReference type="Pfam" id="PF10803">
    <property type="entry name" value="GerPB"/>
    <property type="match status" value="1"/>
</dbReference>
<dbReference type="Proteomes" id="UP000077881">
    <property type="component" value="Unassembled WGS sequence"/>
</dbReference>
<dbReference type="EMBL" id="LDJR01000059">
    <property type="protein sequence ID" value="OAK67746.1"/>
    <property type="molecule type" value="Genomic_DNA"/>
</dbReference>
<evidence type="ECO:0000313" key="3">
    <source>
        <dbReference type="Proteomes" id="UP000053881"/>
    </source>
</evidence>
<reference evidence="2 4" key="1">
    <citation type="submission" date="2015-05" db="EMBL/GenBank/DDBJ databases">
        <title>Comparison of genome.</title>
        <authorList>
            <person name="Zheng Z."/>
            <person name="Sun M."/>
        </authorList>
    </citation>
    <scope>NUCLEOTIDE SEQUENCE [LARGE SCALE GENOMIC DNA]</scope>
    <source>
        <strain evidence="2 4">G25-74</strain>
    </source>
</reference>
<dbReference type="PATRIC" id="fig|217031.4.peg.1481"/>
<protein>
    <submittedName>
        <fullName evidence="1">Spore gernimation protein</fullName>
    </submittedName>
</protein>
<sequence length="72" mass="7502">MTIHIQQSIHIQSIKIGALTNSSVLQIGTAGVITPSSHLYNTGGFKTAAPAIPQFEETIGETGTEPSLVPLS</sequence>
<dbReference type="STRING" id="217031.ABB05_18785"/>
<evidence type="ECO:0000313" key="1">
    <source>
        <dbReference type="EMBL" id="KRG16710.1"/>
    </source>
</evidence>
<gene>
    <name evidence="2" type="ORF">ABB05_18785</name>
    <name evidence="1" type="ORF">ACA29_04425</name>
</gene>
<comment type="caution">
    <text evidence="1">The sequence shown here is derived from an EMBL/GenBank/DDBJ whole genome shotgun (WGS) entry which is preliminary data.</text>
</comment>
<dbReference type="OrthoDB" id="2971631at2"/>
<keyword evidence="4" id="KW-1185">Reference proteome</keyword>
<evidence type="ECO:0000313" key="2">
    <source>
        <dbReference type="EMBL" id="OAK67746.1"/>
    </source>
</evidence>
<reference evidence="1 3" key="2">
    <citation type="submission" date="2015-06" db="EMBL/GenBank/DDBJ databases">
        <title>Genome sequencing project of Bacillus galactosidilyticus PL133.</title>
        <authorList>
            <person name="Gaiero J."/>
            <person name="Nicol R."/>
            <person name="Habash M."/>
        </authorList>
    </citation>
    <scope>NUCLEOTIDE SEQUENCE [LARGE SCALE GENOMIC DNA]</scope>
    <source>
        <strain evidence="1 3">PL133</strain>
    </source>
</reference>
<dbReference type="RefSeq" id="WP_057981550.1">
    <property type="nucleotide sequence ID" value="NZ_JAGGKH010000011.1"/>
</dbReference>
<evidence type="ECO:0000313" key="4">
    <source>
        <dbReference type="Proteomes" id="UP000077881"/>
    </source>
</evidence>
<dbReference type="Proteomes" id="UP000053881">
    <property type="component" value="Unassembled WGS sequence"/>
</dbReference>
<proteinExistence type="predicted"/>
<name>A0A0Q9Y753_9BACI</name>
<accession>A0A0Q9Y753</accession>